<comment type="caution">
    <text evidence="6">The sequence shown here is derived from an EMBL/GenBank/DDBJ whole genome shotgun (WGS) entry which is preliminary data.</text>
</comment>
<dbReference type="InterPro" id="IPR017508">
    <property type="entry name" value="HipA_N1"/>
</dbReference>
<evidence type="ECO:0000256" key="1">
    <source>
        <dbReference type="ARBA" id="ARBA00010164"/>
    </source>
</evidence>
<name>A0ABU6K7V1_9RHOO</name>
<dbReference type="Proteomes" id="UP001331561">
    <property type="component" value="Unassembled WGS sequence"/>
</dbReference>
<dbReference type="EMBL" id="JAYXHS010000004">
    <property type="protein sequence ID" value="MEC5387790.1"/>
    <property type="molecule type" value="Genomic_DNA"/>
</dbReference>
<accession>A0ABU6K7V1</accession>
<comment type="similarity">
    <text evidence="1">Belongs to the HipA Ser/Thr kinase family.</text>
</comment>
<dbReference type="RefSeq" id="WP_327600764.1">
    <property type="nucleotide sequence ID" value="NZ_JAYXHS010000004.1"/>
</dbReference>
<keyword evidence="2" id="KW-0808">Transferase</keyword>
<feature type="domain" description="HipA-like C-terminal" evidence="4">
    <location>
        <begin position="168"/>
        <end position="380"/>
    </location>
</feature>
<gene>
    <name evidence="6" type="ORF">VVD49_18810</name>
</gene>
<evidence type="ECO:0000259" key="4">
    <source>
        <dbReference type="Pfam" id="PF07804"/>
    </source>
</evidence>
<dbReference type="PANTHER" id="PTHR37419:SF8">
    <property type="entry name" value="TOXIN YJJJ"/>
    <property type="match status" value="1"/>
</dbReference>
<evidence type="ECO:0000256" key="3">
    <source>
        <dbReference type="ARBA" id="ARBA00022777"/>
    </source>
</evidence>
<dbReference type="InterPro" id="IPR052028">
    <property type="entry name" value="HipA_Ser/Thr_kinase"/>
</dbReference>
<dbReference type="Pfam" id="PF13657">
    <property type="entry name" value="Couple_hipA"/>
    <property type="match status" value="1"/>
</dbReference>
<proteinExistence type="inferred from homology"/>
<reference evidence="6 7" key="1">
    <citation type="submission" date="2024-01" db="EMBL/GenBank/DDBJ databases">
        <title>Uliginosibacterium soil sp. nov.</title>
        <authorList>
            <person name="Lv Y."/>
        </authorList>
    </citation>
    <scope>NUCLEOTIDE SEQUENCE [LARGE SCALE GENOMIC DNA]</scope>
    <source>
        <strain evidence="6 7">H3</strain>
    </source>
</reference>
<evidence type="ECO:0000259" key="5">
    <source>
        <dbReference type="Pfam" id="PF13657"/>
    </source>
</evidence>
<dbReference type="Pfam" id="PF07804">
    <property type="entry name" value="HipA_C"/>
    <property type="match status" value="1"/>
</dbReference>
<keyword evidence="7" id="KW-1185">Reference proteome</keyword>
<organism evidence="6 7">
    <name type="scientific">Uliginosibacterium silvisoli</name>
    <dbReference type="NCBI Taxonomy" id="3114758"/>
    <lineage>
        <taxon>Bacteria</taxon>
        <taxon>Pseudomonadati</taxon>
        <taxon>Pseudomonadota</taxon>
        <taxon>Betaproteobacteria</taxon>
        <taxon>Rhodocyclales</taxon>
        <taxon>Zoogloeaceae</taxon>
        <taxon>Uliginosibacterium</taxon>
    </lineage>
</organism>
<dbReference type="PANTHER" id="PTHR37419">
    <property type="entry name" value="SERINE/THREONINE-PROTEIN KINASE TOXIN HIPA"/>
    <property type="match status" value="1"/>
</dbReference>
<protein>
    <submittedName>
        <fullName evidence="6">Type II toxin-antitoxin system HipA family toxin</fullName>
    </submittedName>
</protein>
<sequence length="410" mass="45477">MISERAVYVGVVLPGQPAPTPAGLLKLARRETIESGSFAYGLRYLDAAGALALNPDHLPLRKEVFDLPEKRLRDGGALPLSLRDALPDTWGRAVLEAQHGPMDDIDVLLQTNADRVGALVFSEQLPMPAGTPDAGIYELAQLAEAARRLEYHMEVPKALQRLLRQGGSLGGARPKATFVHEGRRHLAKFPARDDELDVPVLEAGTLAMAQDCGIRVPAFFVQQIPNGSALVLARFDRIGPIEREQRLHYLSASALLDVPYESSAGSYVELAQALRRISSEPAADLEELFRRMVFNIVVDNCDDHIKNHGVLRIDHGYRLAPAFDLVPQRLHLGNQQLAILPGRFDSHLDLVREAAPHFGLGMEAAQKITHSIVQIVRDTWQGRMEEYGAREEMIRVLKPHMERQLLDISR</sequence>
<evidence type="ECO:0000313" key="6">
    <source>
        <dbReference type="EMBL" id="MEC5387790.1"/>
    </source>
</evidence>
<dbReference type="InterPro" id="IPR012893">
    <property type="entry name" value="HipA-like_C"/>
</dbReference>
<feature type="domain" description="HipA N-terminal subdomain 1" evidence="5">
    <location>
        <begin position="26"/>
        <end position="121"/>
    </location>
</feature>
<keyword evidence="3" id="KW-0418">Kinase</keyword>
<evidence type="ECO:0000256" key="2">
    <source>
        <dbReference type="ARBA" id="ARBA00022679"/>
    </source>
</evidence>
<evidence type="ECO:0000313" key="7">
    <source>
        <dbReference type="Proteomes" id="UP001331561"/>
    </source>
</evidence>